<dbReference type="Proteomes" id="UP000013827">
    <property type="component" value="Unassembled WGS sequence"/>
</dbReference>
<accession>A0A0D3JWK6</accession>
<evidence type="ECO:0000313" key="1">
    <source>
        <dbReference type="EnsemblProtists" id="EOD27891"/>
    </source>
</evidence>
<dbReference type="PANTHER" id="PTHR22901:SF0">
    <property type="entry name" value="SIALATE O-ACETYLESTERASE"/>
    <property type="match status" value="1"/>
</dbReference>
<dbReference type="GO" id="GO:0005975">
    <property type="term" value="P:carbohydrate metabolic process"/>
    <property type="evidence" value="ECO:0007669"/>
    <property type="project" value="TreeGrafter"/>
</dbReference>
<evidence type="ECO:0000313" key="2">
    <source>
        <dbReference type="Proteomes" id="UP000013827"/>
    </source>
</evidence>
<dbReference type="RefSeq" id="XP_005780320.1">
    <property type="nucleotide sequence ID" value="XM_005780263.1"/>
</dbReference>
<organism evidence="1 2">
    <name type="scientific">Emiliania huxleyi (strain CCMP1516)</name>
    <dbReference type="NCBI Taxonomy" id="280463"/>
    <lineage>
        <taxon>Eukaryota</taxon>
        <taxon>Haptista</taxon>
        <taxon>Haptophyta</taxon>
        <taxon>Prymnesiophyceae</taxon>
        <taxon>Isochrysidales</taxon>
        <taxon>Noelaerhabdaceae</taxon>
        <taxon>Emiliania</taxon>
    </lineage>
</organism>
<dbReference type="InterPro" id="IPR036514">
    <property type="entry name" value="SGNH_hydro_sf"/>
</dbReference>
<sequence length="230" mass="24300">MISAWRAAFHSPALWFGFVQIAGYRYGGASRPDPSADLRQAQLAALSLPNVGVSTAIDTGGRTGIHPPDKQTPARRLAAAALDMRYGRRQFEAQHRPPLYSGQRLLRRPLLPTLLPAAAAPEEGGESGGGDDACSGKRCDVEARAGLVASDGGQTILLRASVPPGLEVVASSYGRGSWPRTVFFSAGGVPVLPWYATLNETRPWVLPASVADDPAAHVELPDGAEGERVQ</sequence>
<dbReference type="GO" id="GO:0001681">
    <property type="term" value="F:sialate O-acetylesterase activity"/>
    <property type="evidence" value="ECO:0007669"/>
    <property type="project" value="InterPro"/>
</dbReference>
<dbReference type="InterPro" id="IPR039329">
    <property type="entry name" value="SIAE"/>
</dbReference>
<dbReference type="SUPFAM" id="SSF52266">
    <property type="entry name" value="SGNH hydrolase"/>
    <property type="match status" value="1"/>
</dbReference>
<dbReference type="PaxDb" id="2903-EOD27891"/>
<proteinExistence type="predicted"/>
<reference evidence="2" key="1">
    <citation type="journal article" date="2013" name="Nature">
        <title>Pan genome of the phytoplankton Emiliania underpins its global distribution.</title>
        <authorList>
            <person name="Read B.A."/>
            <person name="Kegel J."/>
            <person name="Klute M.J."/>
            <person name="Kuo A."/>
            <person name="Lefebvre S.C."/>
            <person name="Maumus F."/>
            <person name="Mayer C."/>
            <person name="Miller J."/>
            <person name="Monier A."/>
            <person name="Salamov A."/>
            <person name="Young J."/>
            <person name="Aguilar M."/>
            <person name="Claverie J.M."/>
            <person name="Frickenhaus S."/>
            <person name="Gonzalez K."/>
            <person name="Herman E.K."/>
            <person name="Lin Y.C."/>
            <person name="Napier J."/>
            <person name="Ogata H."/>
            <person name="Sarno A.F."/>
            <person name="Shmutz J."/>
            <person name="Schroeder D."/>
            <person name="de Vargas C."/>
            <person name="Verret F."/>
            <person name="von Dassow P."/>
            <person name="Valentin K."/>
            <person name="Van de Peer Y."/>
            <person name="Wheeler G."/>
            <person name="Dacks J.B."/>
            <person name="Delwiche C.F."/>
            <person name="Dyhrman S.T."/>
            <person name="Glockner G."/>
            <person name="John U."/>
            <person name="Richards T."/>
            <person name="Worden A.Z."/>
            <person name="Zhang X."/>
            <person name="Grigoriev I.V."/>
            <person name="Allen A.E."/>
            <person name="Bidle K."/>
            <person name="Borodovsky M."/>
            <person name="Bowler C."/>
            <person name="Brownlee C."/>
            <person name="Cock J.M."/>
            <person name="Elias M."/>
            <person name="Gladyshev V.N."/>
            <person name="Groth M."/>
            <person name="Guda C."/>
            <person name="Hadaegh A."/>
            <person name="Iglesias-Rodriguez M.D."/>
            <person name="Jenkins J."/>
            <person name="Jones B.M."/>
            <person name="Lawson T."/>
            <person name="Leese F."/>
            <person name="Lindquist E."/>
            <person name="Lobanov A."/>
            <person name="Lomsadze A."/>
            <person name="Malik S.B."/>
            <person name="Marsh M.E."/>
            <person name="Mackinder L."/>
            <person name="Mock T."/>
            <person name="Mueller-Roeber B."/>
            <person name="Pagarete A."/>
            <person name="Parker M."/>
            <person name="Probert I."/>
            <person name="Quesneville H."/>
            <person name="Raines C."/>
            <person name="Rensing S.A."/>
            <person name="Riano-Pachon D.M."/>
            <person name="Richier S."/>
            <person name="Rokitta S."/>
            <person name="Shiraiwa Y."/>
            <person name="Soanes D.M."/>
            <person name="van der Giezen M."/>
            <person name="Wahlund T.M."/>
            <person name="Williams B."/>
            <person name="Wilson W."/>
            <person name="Wolfe G."/>
            <person name="Wurch L.L."/>
        </authorList>
    </citation>
    <scope>NUCLEOTIDE SEQUENCE</scope>
</reference>
<dbReference type="STRING" id="2903.R1EY35"/>
<name>A0A0D3JWK6_EMIH1</name>
<protein>
    <recommendedName>
        <fullName evidence="3">Sialate O-acetylesterase domain-containing protein</fullName>
    </recommendedName>
</protein>
<reference evidence="1" key="2">
    <citation type="submission" date="2024-10" db="UniProtKB">
        <authorList>
            <consortium name="EnsemblProtists"/>
        </authorList>
    </citation>
    <scope>IDENTIFICATION</scope>
</reference>
<dbReference type="GeneID" id="17273437"/>
<keyword evidence="2" id="KW-1185">Reference proteome</keyword>
<dbReference type="EnsemblProtists" id="EOD27891">
    <property type="protein sequence ID" value="EOD27891"/>
    <property type="gene ID" value="EMIHUDRAFT_450125"/>
</dbReference>
<dbReference type="AlphaFoldDB" id="A0A0D3JWK6"/>
<dbReference type="PANTHER" id="PTHR22901">
    <property type="entry name" value="SIALATE O-ACETYLESTERASE"/>
    <property type="match status" value="1"/>
</dbReference>
<dbReference type="KEGG" id="ehx:EMIHUDRAFT_450125"/>
<dbReference type="Gene3D" id="3.40.50.1110">
    <property type="entry name" value="SGNH hydrolase"/>
    <property type="match status" value="1"/>
</dbReference>
<evidence type="ECO:0008006" key="3">
    <source>
        <dbReference type="Google" id="ProtNLM"/>
    </source>
</evidence>
<dbReference type="HOGENOM" id="CLU_1206696_0_0_1"/>